<evidence type="ECO:0000256" key="1">
    <source>
        <dbReference type="ARBA" id="ARBA00022737"/>
    </source>
</evidence>
<dbReference type="OrthoDB" id="5370059at2759"/>
<feature type="repeat" description="RCC1" evidence="2">
    <location>
        <begin position="187"/>
        <end position="242"/>
    </location>
</feature>
<evidence type="ECO:0000256" key="2">
    <source>
        <dbReference type="PROSITE-ProRule" id="PRU00235"/>
    </source>
</evidence>
<dbReference type="SUPFAM" id="SSF50985">
    <property type="entry name" value="RCC1/BLIP-II"/>
    <property type="match status" value="1"/>
</dbReference>
<dbReference type="HOGENOM" id="CLU_005210_0_0_1"/>
<accession>A0A022VRU9</accession>
<keyword evidence="1" id="KW-0677">Repeat</keyword>
<dbReference type="GO" id="GO:0005737">
    <property type="term" value="C:cytoplasm"/>
    <property type="evidence" value="ECO:0007669"/>
    <property type="project" value="TreeGrafter"/>
</dbReference>
<evidence type="ECO:0000259" key="3">
    <source>
        <dbReference type="Pfam" id="PF25390"/>
    </source>
</evidence>
<dbReference type="Gene3D" id="2.130.10.30">
    <property type="entry name" value="Regulator of chromosome condensation 1/beta-lactamase-inhibitor protein II"/>
    <property type="match status" value="2"/>
</dbReference>
<dbReference type="PANTHER" id="PTHR45622:SF70">
    <property type="entry name" value="SECRETION-REGULATING GUANINE NUCLEOTIDE EXCHANGE FACTOR"/>
    <property type="match status" value="1"/>
</dbReference>
<feature type="domain" description="RCC1-like" evidence="3">
    <location>
        <begin position="3"/>
        <end position="381"/>
    </location>
</feature>
<dbReference type="Pfam" id="PF25390">
    <property type="entry name" value="WD40_RLD"/>
    <property type="match status" value="1"/>
</dbReference>
<dbReference type="InterPro" id="IPR000408">
    <property type="entry name" value="Reg_chr_condens"/>
</dbReference>
<dbReference type="Proteomes" id="UP000023758">
    <property type="component" value="Unassembled WGS sequence"/>
</dbReference>
<evidence type="ECO:0000313" key="4">
    <source>
        <dbReference type="EMBL" id="EZF48795.1"/>
    </source>
</evidence>
<name>A0A022VRU9_TRIRU</name>
<dbReference type="EMBL" id="KK207919">
    <property type="protein sequence ID" value="EZF48795.1"/>
    <property type="molecule type" value="Genomic_DNA"/>
</dbReference>
<dbReference type="InterPro" id="IPR051709">
    <property type="entry name" value="Ub-ligase/GTPase-reg"/>
</dbReference>
<dbReference type="PRINTS" id="PR00633">
    <property type="entry name" value="RCCNDNSATION"/>
</dbReference>
<gene>
    <name evidence="4" type="ORF">H103_07617</name>
</gene>
<protein>
    <recommendedName>
        <fullName evidence="3">RCC1-like domain-containing protein</fullName>
    </recommendedName>
</protein>
<dbReference type="PANTHER" id="PTHR45622">
    <property type="entry name" value="UBIQUITIN-PROTEIN LIGASE E3A-RELATED"/>
    <property type="match status" value="1"/>
</dbReference>
<reference evidence="4" key="1">
    <citation type="submission" date="2014-02" db="EMBL/GenBank/DDBJ databases">
        <title>The Genome Sequence of Trichophyton rubrum (morphotype fischeri) CBS 288.86.</title>
        <authorList>
            <consortium name="The Broad Institute Genomics Platform"/>
            <person name="Cuomo C.A."/>
            <person name="White T.C."/>
            <person name="Graser Y."/>
            <person name="Martinez-Rossi N."/>
            <person name="Heitman J."/>
            <person name="Young S.K."/>
            <person name="Zeng Q."/>
            <person name="Gargeya S."/>
            <person name="Abouelleil A."/>
            <person name="Alvarado L."/>
            <person name="Chapman S.B."/>
            <person name="Gainer-Dewar J."/>
            <person name="Goldberg J."/>
            <person name="Griggs A."/>
            <person name="Gujja S."/>
            <person name="Hansen M."/>
            <person name="Howarth C."/>
            <person name="Imamovic A."/>
            <person name="Larimer J."/>
            <person name="Martinez D."/>
            <person name="Murphy C."/>
            <person name="Pearson M.D."/>
            <person name="Persinoti G."/>
            <person name="Poon T."/>
            <person name="Priest M."/>
            <person name="Roberts A.D."/>
            <person name="Saif S."/>
            <person name="Shea T.D."/>
            <person name="Sykes S.N."/>
            <person name="Wortman J."/>
            <person name="Nusbaum C."/>
            <person name="Birren B."/>
        </authorList>
    </citation>
    <scope>NUCLEOTIDE SEQUENCE [LARGE SCALE GENOMIC DNA]</scope>
    <source>
        <strain evidence="4">CBS 288.86</strain>
    </source>
</reference>
<dbReference type="InterPro" id="IPR009091">
    <property type="entry name" value="RCC1/BLIP-II"/>
</dbReference>
<feature type="repeat" description="RCC1" evidence="2">
    <location>
        <begin position="132"/>
        <end position="186"/>
    </location>
</feature>
<dbReference type="PROSITE" id="PS50012">
    <property type="entry name" value="RCC1_3"/>
    <property type="match status" value="3"/>
</dbReference>
<dbReference type="AlphaFoldDB" id="A0A022VRU9"/>
<feature type="repeat" description="RCC1" evidence="2">
    <location>
        <begin position="1"/>
        <end position="66"/>
    </location>
</feature>
<dbReference type="InterPro" id="IPR058923">
    <property type="entry name" value="RCC1-like_dom"/>
</dbReference>
<sequence length="393" mass="41488">MHLYAFGSNGAGQLAIGHMEDVNTPARCLFVGDERPLPASGDGDSLSPSLMQLIAGGNHTLIRLASGRVYAAGSNLHGECATHASTQSLLRFQRVIIAEPLADVALARCETSVFSNISATWSASFFVDVNKDSIFVAGHGSKGELGLGPDVTERTLPTKIPNFPPAGRYVVSIASGMAHTVALLDDGTIYGWGAARKGQLGADKVSQKVVWSPQKIVVGGNLPGHVREISCGREFTVLTTTSSAFLSYSGASSESLYILGPDKWALSSAAPSMVAPYKSLNASWHGVYVHLRDGTVLAWGRNDRGQLPTATMPSLDYLAVGSEHVVGAIDHRTLIAFGWGEHGNCGPETDEQGNVAGHWNEVQLPIDNCSIEAVGAGCATSWVLLSEPEPNIR</sequence>
<proteinExistence type="predicted"/>
<organism evidence="4">
    <name type="scientific">Trichophyton rubrum CBS 288.86</name>
    <dbReference type="NCBI Taxonomy" id="1215330"/>
    <lineage>
        <taxon>Eukaryota</taxon>
        <taxon>Fungi</taxon>
        <taxon>Dikarya</taxon>
        <taxon>Ascomycota</taxon>
        <taxon>Pezizomycotina</taxon>
        <taxon>Eurotiomycetes</taxon>
        <taxon>Eurotiomycetidae</taxon>
        <taxon>Onygenales</taxon>
        <taxon>Arthrodermataceae</taxon>
        <taxon>Trichophyton</taxon>
    </lineage>
</organism>